<protein>
    <recommendedName>
        <fullName evidence="6 7">Small ribosomal subunit protein uS4</fullName>
    </recommendedName>
</protein>
<organism evidence="10 11">
    <name type="scientific">Leptospirillum ferrodiazotrophum</name>
    <dbReference type="NCBI Taxonomy" id="412449"/>
    <lineage>
        <taxon>Bacteria</taxon>
        <taxon>Pseudomonadati</taxon>
        <taxon>Nitrospirota</taxon>
        <taxon>Nitrospiria</taxon>
        <taxon>Nitrospirales</taxon>
        <taxon>Nitrospiraceae</taxon>
        <taxon>Leptospirillum</taxon>
    </lineage>
</organism>
<comment type="subunit">
    <text evidence="7">Part of the 30S ribosomal subunit. Contacts protein S5. The interaction surface between S4 and S5 is involved in control of translational fidelity.</text>
</comment>
<keyword evidence="2 7" id="KW-0699">rRNA-binding</keyword>
<dbReference type="GO" id="GO:0019843">
    <property type="term" value="F:rRNA binding"/>
    <property type="evidence" value="ECO:0007669"/>
    <property type="project" value="UniProtKB-UniRule"/>
</dbReference>
<dbReference type="PANTHER" id="PTHR11831">
    <property type="entry name" value="30S 40S RIBOSOMAL PROTEIN"/>
    <property type="match status" value="1"/>
</dbReference>
<dbReference type="InterPro" id="IPR001912">
    <property type="entry name" value="Ribosomal_uS4_N"/>
</dbReference>
<dbReference type="InterPro" id="IPR036986">
    <property type="entry name" value="S4_RNA-bd_sf"/>
</dbReference>
<dbReference type="GO" id="GO:0003735">
    <property type="term" value="F:structural constituent of ribosome"/>
    <property type="evidence" value="ECO:0007669"/>
    <property type="project" value="InterPro"/>
</dbReference>
<name>C6HWA5_9BACT</name>
<evidence type="ECO:0000313" key="10">
    <source>
        <dbReference type="EMBL" id="EES53083.1"/>
    </source>
</evidence>
<dbReference type="SUPFAM" id="SSF55174">
    <property type="entry name" value="Alpha-L RNA-binding motif"/>
    <property type="match status" value="1"/>
</dbReference>
<gene>
    <name evidence="7" type="primary">rpsD</name>
    <name evidence="10" type="ORF">UBAL3_80420033</name>
</gene>
<dbReference type="GO" id="GO:0042274">
    <property type="term" value="P:ribosomal small subunit biogenesis"/>
    <property type="evidence" value="ECO:0007669"/>
    <property type="project" value="TreeGrafter"/>
</dbReference>
<dbReference type="InterPro" id="IPR022801">
    <property type="entry name" value="Ribosomal_uS4"/>
</dbReference>
<feature type="domain" description="Small ribosomal subunit protein uS4 N-terminal" evidence="9">
    <location>
        <begin position="3"/>
        <end position="97"/>
    </location>
</feature>
<dbReference type="PANTHER" id="PTHR11831:SF4">
    <property type="entry name" value="SMALL RIBOSOMAL SUBUNIT PROTEIN US4M"/>
    <property type="match status" value="1"/>
</dbReference>
<evidence type="ECO:0000256" key="6">
    <source>
        <dbReference type="ARBA" id="ARBA00035254"/>
    </source>
</evidence>
<dbReference type="SMART" id="SM01390">
    <property type="entry name" value="Ribosomal_S4"/>
    <property type="match status" value="1"/>
</dbReference>
<evidence type="ECO:0000259" key="9">
    <source>
        <dbReference type="SMART" id="SM01390"/>
    </source>
</evidence>
<dbReference type="Gene3D" id="3.10.290.10">
    <property type="entry name" value="RNA-binding S4 domain"/>
    <property type="match status" value="1"/>
</dbReference>
<evidence type="ECO:0000256" key="5">
    <source>
        <dbReference type="ARBA" id="ARBA00023274"/>
    </source>
</evidence>
<dbReference type="FunFam" id="1.10.1050.10:FF:000001">
    <property type="entry name" value="30S ribosomal protein S4"/>
    <property type="match status" value="1"/>
</dbReference>
<keyword evidence="4 7" id="KW-0689">Ribosomal protein</keyword>
<dbReference type="HAMAP" id="MF_01306_B">
    <property type="entry name" value="Ribosomal_uS4_B"/>
    <property type="match status" value="1"/>
</dbReference>
<dbReference type="InterPro" id="IPR002942">
    <property type="entry name" value="S4_RNA-bd"/>
</dbReference>
<evidence type="ECO:0000256" key="3">
    <source>
        <dbReference type="ARBA" id="ARBA00022884"/>
    </source>
</evidence>
<dbReference type="PROSITE" id="PS50889">
    <property type="entry name" value="S4"/>
    <property type="match status" value="1"/>
</dbReference>
<comment type="function">
    <text evidence="7">One of the primary rRNA binding proteins, it binds directly to 16S rRNA where it nucleates assembly of the body of the 30S subunit.</text>
</comment>
<dbReference type="SMART" id="SM00363">
    <property type="entry name" value="S4"/>
    <property type="match status" value="1"/>
</dbReference>
<accession>C6HWA5</accession>
<dbReference type="InterPro" id="IPR005709">
    <property type="entry name" value="Ribosomal_uS4_bac-type"/>
</dbReference>
<evidence type="ECO:0000256" key="1">
    <source>
        <dbReference type="ARBA" id="ARBA00007465"/>
    </source>
</evidence>
<keyword evidence="11" id="KW-1185">Reference proteome</keyword>
<reference evidence="10 11" key="1">
    <citation type="journal article" date="2009" name="Appl. Environ. Microbiol.">
        <title>Community genomic and proteomic analyses of chemoautotrophic iron-oxidizing "Leptospirillum rubarum" (Group II) and "Leptospirillum ferrodiazotrophum" (Group III) bacteria in acid mine drainage biofilms.</title>
        <authorList>
            <person name="Goltsman D.S."/>
            <person name="Denef V.J."/>
            <person name="Singer S.W."/>
            <person name="VerBerkmoes N.C."/>
            <person name="Lefsrud M."/>
            <person name="Mueller R.S."/>
            <person name="Dick G.J."/>
            <person name="Sun C.L."/>
            <person name="Wheeler K.E."/>
            <person name="Zemla A."/>
            <person name="Baker B.J."/>
            <person name="Hauser L."/>
            <person name="Land M."/>
            <person name="Shah M.B."/>
            <person name="Thelen M.P."/>
            <person name="Hettich R.L."/>
            <person name="Banfield J.F."/>
        </authorList>
    </citation>
    <scope>NUCLEOTIDE SEQUENCE [LARGE SCALE GENOMIC DNA]</scope>
</reference>
<dbReference type="NCBIfam" id="TIGR01017">
    <property type="entry name" value="rpsD_bact"/>
    <property type="match status" value="1"/>
</dbReference>
<dbReference type="GO" id="GO:0015935">
    <property type="term" value="C:small ribosomal subunit"/>
    <property type="evidence" value="ECO:0007669"/>
    <property type="project" value="InterPro"/>
</dbReference>
<evidence type="ECO:0000256" key="7">
    <source>
        <dbReference type="HAMAP-Rule" id="MF_01306"/>
    </source>
</evidence>
<sequence>MARYNGPVCRFCRREGVKLFLKGARCLSAKCAIDRRAYPPGEHGQSRAKASEYGLQLREKQKVKRIYGILERQFRKTFKVASRKKGNTGQSLLSALEMRLDSVVYHIGWGASRNESRMLVTHGHVLVNGKKVNIPSFSCRVNDTITLSSSMQQNEKVSANFRDAEIRGVVSPWLEVDKNSFKAIVKDIPQRDAINIHIAENLVVELYSR</sequence>
<evidence type="ECO:0000256" key="4">
    <source>
        <dbReference type="ARBA" id="ARBA00022980"/>
    </source>
</evidence>
<proteinExistence type="inferred from homology"/>
<dbReference type="NCBIfam" id="NF003717">
    <property type="entry name" value="PRK05327.1"/>
    <property type="match status" value="1"/>
</dbReference>
<dbReference type="CDD" id="cd00165">
    <property type="entry name" value="S4"/>
    <property type="match status" value="1"/>
</dbReference>
<comment type="similarity">
    <text evidence="1 7">Belongs to the universal ribosomal protein uS4 family.</text>
</comment>
<dbReference type="Proteomes" id="UP000009374">
    <property type="component" value="Unassembled WGS sequence"/>
</dbReference>
<dbReference type="AlphaFoldDB" id="C6HWA5"/>
<evidence type="ECO:0000259" key="8">
    <source>
        <dbReference type="SMART" id="SM00363"/>
    </source>
</evidence>
<dbReference type="FunFam" id="3.10.290.10:FF:000001">
    <property type="entry name" value="30S ribosomal protein S4"/>
    <property type="match status" value="1"/>
</dbReference>
<comment type="function">
    <text evidence="7">With S5 and S12 plays an important role in translational accuracy.</text>
</comment>
<feature type="domain" description="RNA-binding S4" evidence="8">
    <location>
        <begin position="98"/>
        <end position="156"/>
    </location>
</feature>
<evidence type="ECO:0000313" key="11">
    <source>
        <dbReference type="Proteomes" id="UP000009374"/>
    </source>
</evidence>
<keyword evidence="5 7" id="KW-0687">Ribonucleoprotein</keyword>
<dbReference type="Pfam" id="PF00163">
    <property type="entry name" value="Ribosomal_S4"/>
    <property type="match status" value="1"/>
</dbReference>
<evidence type="ECO:0000256" key="2">
    <source>
        <dbReference type="ARBA" id="ARBA00022730"/>
    </source>
</evidence>
<dbReference type="EMBL" id="GG693869">
    <property type="protein sequence ID" value="EES53083.1"/>
    <property type="molecule type" value="Genomic_DNA"/>
</dbReference>
<keyword evidence="3 7" id="KW-0694">RNA-binding</keyword>
<dbReference type="Pfam" id="PF01479">
    <property type="entry name" value="S4"/>
    <property type="match status" value="1"/>
</dbReference>
<dbReference type="GO" id="GO:0006412">
    <property type="term" value="P:translation"/>
    <property type="evidence" value="ECO:0007669"/>
    <property type="project" value="UniProtKB-UniRule"/>
</dbReference>
<dbReference type="Gene3D" id="1.10.1050.10">
    <property type="entry name" value="Ribosomal Protein S4 Delta 41, Chain A, domain 1"/>
    <property type="match status" value="1"/>
</dbReference>